<feature type="compositionally biased region" description="Basic residues" evidence="1">
    <location>
        <begin position="249"/>
        <end position="260"/>
    </location>
</feature>
<reference evidence="3" key="2">
    <citation type="submission" date="2019-10" db="EMBL/GenBank/DDBJ databases">
        <authorList>
            <consortium name="NCBI Genome Project"/>
        </authorList>
    </citation>
    <scope>NUCLEOTIDE SEQUENCE</scope>
    <source>
        <strain evidence="3">NI907</strain>
    </source>
</reference>
<evidence type="ECO:0000313" key="3">
    <source>
        <dbReference type="RefSeq" id="XP_030985621.1"/>
    </source>
</evidence>
<feature type="region of interest" description="Disordered" evidence="1">
    <location>
        <begin position="498"/>
        <end position="518"/>
    </location>
</feature>
<sequence>MAVPTGGEAADQQAPKIGTNTNLAVLEGNVLGPVQAQHQETGGLDKADTGKVRDNNGSLLPDKPSEGNLNETSTYQSQFRGKFAAAMRAPWNMDAVKAARLSKAQWLQAHEAILLECGFLVCLDGHADEPRDAYHPITPKEGLRTAPPEFYQVQELHDYLTKQSMPLAVRKLCQWASPTLYAATYPVDVLGLPTQLSLPDVDDIDNPEVIIHLQVPFVALALVLQQHIKITHDELSFKLHPIQGLPNTKLRRGPRGPKKTKPIEEQTTVKSLTEGAEGTQMRGDPTGEFVVSKTWDSDLEQARKSISIKELLERRKTGITYRKIAKRLLVSMRDKAAISVGQSQLDGDQTGGRKRADLYSMAKQLVALWLQDIGDFSRKERQLRKAEKAAHNKLLAASALNCKEDRILRRLGKAQDWFERSGGPHDLGNRLENAKEMRQTTHTGDGKVAELDQELSTLKDLQAKWENKHWEASQNVEDSQAELSKSIKLKVCALQKSEGYPNGDSDRNTLEPKPNASNPLVAREVLKRKFYTQLNQRKAEDTRIKSAAAHDRLSPHKRVKYGVSPRDPEEKPFITGQPGVFHDRQLLQHDDPIPTLTPLVSHGQPPDYPPASAPRSIPEVLSWNHVEGLVERRQTRPDHNTLQQHPQQETRLAVPQAQVYRPQSSPRSFQPYTVPVWYPPANMEGSFHVQTPPGSSASSQPQGSLQHHLWQQRPEHQRE</sequence>
<dbReference type="RefSeq" id="XP_030985621.1">
    <property type="nucleotide sequence ID" value="XM_031124461.1"/>
</dbReference>
<evidence type="ECO:0000313" key="2">
    <source>
        <dbReference type="Proteomes" id="UP000515153"/>
    </source>
</evidence>
<dbReference type="AlphaFoldDB" id="A0A6P8BEU5"/>
<feature type="compositionally biased region" description="Low complexity" evidence="1">
    <location>
        <begin position="692"/>
        <end position="704"/>
    </location>
</feature>
<feature type="region of interest" description="Disordered" evidence="1">
    <location>
        <begin position="684"/>
        <end position="719"/>
    </location>
</feature>
<feature type="compositionally biased region" description="Basic and acidic residues" evidence="1">
    <location>
        <begin position="43"/>
        <end position="54"/>
    </location>
</feature>
<accession>A0A6P8BEU5</accession>
<dbReference type="KEGG" id="pgri:PgNI_04414"/>
<dbReference type="Proteomes" id="UP000515153">
    <property type="component" value="Unplaced"/>
</dbReference>
<feature type="compositionally biased region" description="Polar residues" evidence="1">
    <location>
        <begin position="640"/>
        <end position="650"/>
    </location>
</feature>
<gene>
    <name evidence="3" type="ORF">PgNI_04414</name>
</gene>
<organism evidence="2 3">
    <name type="scientific">Pyricularia grisea</name>
    <name type="common">Crabgrass-specific blast fungus</name>
    <name type="synonym">Magnaporthe grisea</name>
    <dbReference type="NCBI Taxonomy" id="148305"/>
    <lineage>
        <taxon>Eukaryota</taxon>
        <taxon>Fungi</taxon>
        <taxon>Dikarya</taxon>
        <taxon>Ascomycota</taxon>
        <taxon>Pezizomycotina</taxon>
        <taxon>Sordariomycetes</taxon>
        <taxon>Sordariomycetidae</taxon>
        <taxon>Magnaporthales</taxon>
        <taxon>Pyriculariaceae</taxon>
        <taxon>Pyricularia</taxon>
    </lineage>
</organism>
<name>A0A6P8BEU5_PYRGI</name>
<feature type="region of interest" description="Disordered" evidence="1">
    <location>
        <begin position="38"/>
        <end position="72"/>
    </location>
</feature>
<protein>
    <submittedName>
        <fullName evidence="3">Uncharacterized protein</fullName>
    </submittedName>
</protein>
<feature type="region of interest" description="Disordered" evidence="1">
    <location>
        <begin position="634"/>
        <end position="666"/>
    </location>
</feature>
<dbReference type="GeneID" id="41959370"/>
<reference evidence="3" key="1">
    <citation type="journal article" date="2019" name="Mol. Biol. Evol.">
        <title>Blast fungal genomes show frequent chromosomal changes, gene gains and losses, and effector gene turnover.</title>
        <authorList>
            <person name="Gomez Luciano L.B."/>
            <person name="Jason Tsai I."/>
            <person name="Chuma I."/>
            <person name="Tosa Y."/>
            <person name="Chen Y.H."/>
            <person name="Li J.Y."/>
            <person name="Li M.Y."/>
            <person name="Jade Lu M.Y."/>
            <person name="Nakayashiki H."/>
            <person name="Li W.H."/>
        </authorList>
    </citation>
    <scope>NUCLEOTIDE SEQUENCE</scope>
    <source>
        <strain evidence="3">NI907</strain>
    </source>
</reference>
<reference evidence="3" key="3">
    <citation type="submission" date="2025-08" db="UniProtKB">
        <authorList>
            <consortium name="RefSeq"/>
        </authorList>
    </citation>
    <scope>IDENTIFICATION</scope>
    <source>
        <strain evidence="3">NI907</strain>
    </source>
</reference>
<feature type="region of interest" description="Disordered" evidence="1">
    <location>
        <begin position="246"/>
        <end position="265"/>
    </location>
</feature>
<evidence type="ECO:0000256" key="1">
    <source>
        <dbReference type="SAM" id="MobiDB-lite"/>
    </source>
</evidence>
<keyword evidence="2" id="KW-1185">Reference proteome</keyword>
<proteinExistence type="predicted"/>